<dbReference type="EMBL" id="DS268161">
    <property type="protein sequence ID" value="KMU78212.1"/>
    <property type="molecule type" value="Genomic_DNA"/>
</dbReference>
<evidence type="ECO:0000313" key="2">
    <source>
        <dbReference type="EMBL" id="KMU78212.1"/>
    </source>
</evidence>
<dbReference type="Proteomes" id="UP000054559">
    <property type="component" value="Unassembled WGS sequence"/>
</dbReference>
<feature type="region of interest" description="Disordered" evidence="1">
    <location>
        <begin position="34"/>
        <end position="53"/>
    </location>
</feature>
<dbReference type="AlphaFoldDB" id="A0A0J8TWC1"/>
<feature type="compositionally biased region" description="Basic and acidic residues" evidence="1">
    <location>
        <begin position="96"/>
        <end position="110"/>
    </location>
</feature>
<proteinExistence type="predicted"/>
<evidence type="ECO:0000256" key="1">
    <source>
        <dbReference type="SAM" id="MobiDB-lite"/>
    </source>
</evidence>
<sequence length="118" mass="13089">MSKHDCGPGAITTAGTTYMRPTVCTIHLERAPSRRLEERQTKSGVWTAPSRNPTCLGDAKRLEVAAIIQVRNRAGSDLANGQTRIHRHPSMAPRPAGRDYARKGRDDDQKFLPNPQFP</sequence>
<protein>
    <submittedName>
        <fullName evidence="2">Uncharacterized protein</fullName>
    </submittedName>
</protein>
<feature type="region of interest" description="Disordered" evidence="1">
    <location>
        <begin position="77"/>
        <end position="118"/>
    </location>
</feature>
<gene>
    <name evidence="2" type="ORF">CISG_07052</name>
</gene>
<evidence type="ECO:0000313" key="3">
    <source>
        <dbReference type="Proteomes" id="UP000054559"/>
    </source>
</evidence>
<organism evidence="2 3">
    <name type="scientific">Coccidioides immitis RMSCC 3703</name>
    <dbReference type="NCBI Taxonomy" id="454286"/>
    <lineage>
        <taxon>Eukaryota</taxon>
        <taxon>Fungi</taxon>
        <taxon>Dikarya</taxon>
        <taxon>Ascomycota</taxon>
        <taxon>Pezizomycotina</taxon>
        <taxon>Eurotiomycetes</taxon>
        <taxon>Eurotiomycetidae</taxon>
        <taxon>Onygenales</taxon>
        <taxon>Onygenaceae</taxon>
        <taxon>Coccidioides</taxon>
    </lineage>
</organism>
<accession>A0A0J8TWC1</accession>
<name>A0A0J8TWC1_COCIT</name>
<reference evidence="3" key="1">
    <citation type="journal article" date="2010" name="Genome Res.">
        <title>Population genomic sequencing of Coccidioides fungi reveals recent hybridization and transposon control.</title>
        <authorList>
            <person name="Neafsey D.E."/>
            <person name="Barker B.M."/>
            <person name="Sharpton T.J."/>
            <person name="Stajich J.E."/>
            <person name="Park D.J."/>
            <person name="Whiston E."/>
            <person name="Hung C.-Y."/>
            <person name="McMahan C."/>
            <person name="White J."/>
            <person name="Sykes S."/>
            <person name="Heiman D."/>
            <person name="Young S."/>
            <person name="Zeng Q."/>
            <person name="Abouelleil A."/>
            <person name="Aftuck L."/>
            <person name="Bessette D."/>
            <person name="Brown A."/>
            <person name="FitzGerald M."/>
            <person name="Lui A."/>
            <person name="Macdonald J.P."/>
            <person name="Priest M."/>
            <person name="Orbach M.J."/>
            <person name="Galgiani J.N."/>
            <person name="Kirkland T.N."/>
            <person name="Cole G.T."/>
            <person name="Birren B.W."/>
            <person name="Henn M.R."/>
            <person name="Taylor J.W."/>
            <person name="Rounsley S.D."/>
        </authorList>
    </citation>
    <scope>NUCLEOTIDE SEQUENCE [LARGE SCALE GENOMIC DNA]</scope>
    <source>
        <strain evidence="3">RMSCC 3703</strain>
    </source>
</reference>